<organism evidence="1 2">
    <name type="scientific">Kaistella gelatinilytica</name>
    <dbReference type="NCBI Taxonomy" id="2787636"/>
    <lineage>
        <taxon>Bacteria</taxon>
        <taxon>Pseudomonadati</taxon>
        <taxon>Bacteroidota</taxon>
        <taxon>Flavobacteriia</taxon>
        <taxon>Flavobacteriales</taxon>
        <taxon>Weeksellaceae</taxon>
        <taxon>Chryseobacterium group</taxon>
        <taxon>Kaistella</taxon>
    </lineage>
</organism>
<dbReference type="Proteomes" id="UP000660070">
    <property type="component" value="Unassembled WGS sequence"/>
</dbReference>
<sequence length="330" mass="38856">MIPHIKMSKLLLILVIYINISCKENTSNNNKDFKSTSIDSVNTKKADINFVNEAIGSNYTKNTKDKWIFENVESIWESTKCKNIDQYTSVDFYFSNDSVFINNVYTDDIFNGEIESDILYKKHGLTKEFILKKFNLDTPKKIEYIRNKKAFDKSSKLDLYFQDAFFIDKYLLFEKDGCVYKFKNKLFEKKYNHPTLNFPISSKEIQKIEPSKLQNKIFSDYNCGTESRGYYLKRINEFDIFILINDCGDFPYKDLISVKGNQIISKLLLESDSWDTEKDEKNIRDETILTFKISNPLNINISQTHLINSKIDRVKEYKYVININGEFVEK</sequence>
<proteinExistence type="predicted"/>
<dbReference type="EMBL" id="JADPVI010000005">
    <property type="protein sequence ID" value="MBF8458388.1"/>
    <property type="molecule type" value="Genomic_DNA"/>
</dbReference>
<accession>A0ABS0FFA4</accession>
<evidence type="ECO:0000313" key="1">
    <source>
        <dbReference type="EMBL" id="MBF8458388.1"/>
    </source>
</evidence>
<keyword evidence="2" id="KW-1185">Reference proteome</keyword>
<gene>
    <name evidence="1" type="ORF">IV494_14485</name>
</gene>
<protein>
    <submittedName>
        <fullName evidence="1">Uncharacterized protein</fullName>
    </submittedName>
</protein>
<evidence type="ECO:0000313" key="2">
    <source>
        <dbReference type="Proteomes" id="UP000660070"/>
    </source>
</evidence>
<comment type="caution">
    <text evidence="1">The sequence shown here is derived from an EMBL/GenBank/DDBJ whole genome shotgun (WGS) entry which is preliminary data.</text>
</comment>
<reference evidence="1 2" key="1">
    <citation type="submission" date="2020-11" db="EMBL/GenBank/DDBJ databases">
        <title>Kaistella gelatinilytica sp. nov., a flavobacterium isolated from Antarctic Soil.</title>
        <authorList>
            <person name="Li J."/>
        </authorList>
    </citation>
    <scope>NUCLEOTIDE SEQUENCE [LARGE SCALE GENOMIC DNA]</scope>
    <source>
        <strain evidence="1 2">G5-32</strain>
    </source>
</reference>
<name>A0ABS0FFA4_9FLAO</name>
<dbReference type="RefSeq" id="WP_196080830.1">
    <property type="nucleotide sequence ID" value="NZ_JADPVI010000005.1"/>
</dbReference>